<proteinExistence type="predicted"/>
<name>B8I2G8_RUMCH</name>
<reference evidence="5 6" key="1">
    <citation type="submission" date="2009-01" db="EMBL/GenBank/DDBJ databases">
        <title>Complete sequence of Clostridium cellulolyticum H10.</title>
        <authorList>
            <consortium name="US DOE Joint Genome Institute"/>
            <person name="Lucas S."/>
            <person name="Copeland A."/>
            <person name="Lapidus A."/>
            <person name="Glavina del Rio T."/>
            <person name="Dalin E."/>
            <person name="Tice H."/>
            <person name="Bruce D."/>
            <person name="Goodwin L."/>
            <person name="Pitluck S."/>
            <person name="Chertkov O."/>
            <person name="Saunders E."/>
            <person name="Brettin T."/>
            <person name="Detter J.C."/>
            <person name="Han C."/>
            <person name="Larimer F."/>
            <person name="Land M."/>
            <person name="Hauser L."/>
            <person name="Kyrpides N."/>
            <person name="Ivanova N."/>
            <person name="Zhou J."/>
            <person name="Richardson P."/>
        </authorList>
    </citation>
    <scope>NUCLEOTIDE SEQUENCE [LARGE SCALE GENOMIC DNA]</scope>
    <source>
        <strain evidence="6">ATCC 35319 / DSM 5812 / JCM 6584 / H10</strain>
    </source>
</reference>
<dbReference type="SMART" id="SM00347">
    <property type="entry name" value="HTH_MARR"/>
    <property type="match status" value="1"/>
</dbReference>
<keyword evidence="3" id="KW-0804">Transcription</keyword>
<keyword evidence="2" id="KW-0238">DNA-binding</keyword>
<dbReference type="SUPFAM" id="SSF46785">
    <property type="entry name" value="Winged helix' DNA-binding domain"/>
    <property type="match status" value="1"/>
</dbReference>
<dbReference type="PANTHER" id="PTHR42756:SF1">
    <property type="entry name" value="TRANSCRIPTIONAL REPRESSOR OF EMRAB OPERON"/>
    <property type="match status" value="1"/>
</dbReference>
<dbReference type="AlphaFoldDB" id="B8I2G8"/>
<dbReference type="Gene3D" id="1.10.10.10">
    <property type="entry name" value="Winged helix-like DNA-binding domain superfamily/Winged helix DNA-binding domain"/>
    <property type="match status" value="1"/>
</dbReference>
<dbReference type="InterPro" id="IPR000835">
    <property type="entry name" value="HTH_MarR-typ"/>
</dbReference>
<dbReference type="GO" id="GO:0003677">
    <property type="term" value="F:DNA binding"/>
    <property type="evidence" value="ECO:0007669"/>
    <property type="project" value="UniProtKB-KW"/>
</dbReference>
<dbReference type="GO" id="GO:0003700">
    <property type="term" value="F:DNA-binding transcription factor activity"/>
    <property type="evidence" value="ECO:0007669"/>
    <property type="project" value="InterPro"/>
</dbReference>
<keyword evidence="6" id="KW-1185">Reference proteome</keyword>
<dbReference type="InterPro" id="IPR036390">
    <property type="entry name" value="WH_DNA-bd_sf"/>
</dbReference>
<sequence>MIISNNEKELRELIRQIEAKLGILNEMKSSCCGVSFTQCHAITEIGRACNISLNELAEKLNVDNSTMSRNVNNIVNKGLANRELDPNDRRYVTISLTENGKKMFDEIELTMNNYFKKVYENIPQDKRAQAIESLELIADAITKSVCCNKG</sequence>
<gene>
    <name evidence="5" type="ordered locus">Ccel_1609</name>
</gene>
<evidence type="ECO:0000313" key="5">
    <source>
        <dbReference type="EMBL" id="ACL75961.1"/>
    </source>
</evidence>
<keyword evidence="1" id="KW-0805">Transcription regulation</keyword>
<organism evidence="5 6">
    <name type="scientific">Ruminiclostridium cellulolyticum (strain ATCC 35319 / DSM 5812 / JCM 6584 / H10)</name>
    <name type="common">Clostridium cellulolyticum</name>
    <dbReference type="NCBI Taxonomy" id="394503"/>
    <lineage>
        <taxon>Bacteria</taxon>
        <taxon>Bacillati</taxon>
        <taxon>Bacillota</taxon>
        <taxon>Clostridia</taxon>
        <taxon>Eubacteriales</taxon>
        <taxon>Oscillospiraceae</taxon>
        <taxon>Ruminiclostridium</taxon>
    </lineage>
</organism>
<dbReference type="PRINTS" id="PR00598">
    <property type="entry name" value="HTHMARR"/>
</dbReference>
<dbReference type="EMBL" id="CP001348">
    <property type="protein sequence ID" value="ACL75961.1"/>
    <property type="molecule type" value="Genomic_DNA"/>
</dbReference>
<dbReference type="HOGENOM" id="CLU_083287_27_8_9"/>
<dbReference type="STRING" id="394503.Ccel_1609"/>
<dbReference type="Proteomes" id="UP000001349">
    <property type="component" value="Chromosome"/>
</dbReference>
<evidence type="ECO:0000313" key="6">
    <source>
        <dbReference type="Proteomes" id="UP000001349"/>
    </source>
</evidence>
<evidence type="ECO:0000256" key="2">
    <source>
        <dbReference type="ARBA" id="ARBA00023125"/>
    </source>
</evidence>
<dbReference type="OrthoDB" id="1853358at2"/>
<evidence type="ECO:0000259" key="4">
    <source>
        <dbReference type="PROSITE" id="PS50995"/>
    </source>
</evidence>
<dbReference type="eggNOG" id="COG1846">
    <property type="taxonomic scope" value="Bacteria"/>
</dbReference>
<dbReference type="KEGG" id="cce:Ccel_1609"/>
<dbReference type="PROSITE" id="PS50995">
    <property type="entry name" value="HTH_MARR_2"/>
    <property type="match status" value="1"/>
</dbReference>
<evidence type="ECO:0000256" key="1">
    <source>
        <dbReference type="ARBA" id="ARBA00023015"/>
    </source>
</evidence>
<dbReference type="InterPro" id="IPR036388">
    <property type="entry name" value="WH-like_DNA-bd_sf"/>
</dbReference>
<accession>B8I2G8</accession>
<protein>
    <submittedName>
        <fullName evidence="5">Transcriptional regulator, MarR family</fullName>
    </submittedName>
</protein>
<dbReference type="Pfam" id="PF01047">
    <property type="entry name" value="MarR"/>
    <property type="match status" value="1"/>
</dbReference>
<dbReference type="RefSeq" id="WP_015925077.1">
    <property type="nucleotide sequence ID" value="NC_011898.1"/>
</dbReference>
<feature type="domain" description="HTH marR-type" evidence="4">
    <location>
        <begin position="7"/>
        <end position="139"/>
    </location>
</feature>
<dbReference type="PANTHER" id="PTHR42756">
    <property type="entry name" value="TRANSCRIPTIONAL REGULATOR, MARR"/>
    <property type="match status" value="1"/>
</dbReference>
<evidence type="ECO:0000256" key="3">
    <source>
        <dbReference type="ARBA" id="ARBA00023163"/>
    </source>
</evidence>